<keyword evidence="2" id="KW-1185">Reference proteome</keyword>
<dbReference type="Proteomes" id="UP001593833">
    <property type="component" value="Unassembled WGS sequence"/>
</dbReference>
<evidence type="ECO:0000313" key="1">
    <source>
        <dbReference type="EMBL" id="MFC1573150.1"/>
    </source>
</evidence>
<dbReference type="InterPro" id="IPR026444">
    <property type="entry name" value="Secre_tail"/>
</dbReference>
<proteinExistence type="predicted"/>
<name>A0ABV6YLE0_UNCEI</name>
<gene>
    <name evidence="1" type="ORF">ACFL6M_06080</name>
</gene>
<sequence>MITRKRAPVLIPLILTLFVLTEYCGAEISDLRASNHTSASVVVSWITSEETDGCVRFGLTTALGDTVCDLRGPDEVHYVEITGLVADTTYYYEVASNGEVDDNGGAFHTWSTTEIGIGVPYTIYGDLSLPPEWTVFLVTVKQVGGDSSLSLSTLADSTGVWFLNLGNLKDPASNDAFSYATGDSIFMTAQAGIHGVTNDTTAVSGSSPQYCGVMSSGTDPFWPQCSVAQDRFNIRTSPNPFSTQTSIRYRLPKAEQVFMGIYSTSGRTLETLVNRYQNHGSQMVQWNAEEYASGVYFLCLRVGKTTETHRITLLK</sequence>
<dbReference type="EMBL" id="JBHPKH010000084">
    <property type="protein sequence ID" value="MFC1573150.1"/>
    <property type="molecule type" value="Genomic_DNA"/>
</dbReference>
<protein>
    <submittedName>
        <fullName evidence="1">T9SS type A sorting domain-containing protein</fullName>
    </submittedName>
</protein>
<evidence type="ECO:0000313" key="2">
    <source>
        <dbReference type="Proteomes" id="UP001593833"/>
    </source>
</evidence>
<dbReference type="InterPro" id="IPR008963">
    <property type="entry name" value="Purple_acid_Pase-like_N"/>
</dbReference>
<dbReference type="SUPFAM" id="SSF49363">
    <property type="entry name" value="Purple acid phosphatase, N-terminal domain"/>
    <property type="match status" value="1"/>
</dbReference>
<dbReference type="NCBIfam" id="TIGR04183">
    <property type="entry name" value="Por_Secre_tail"/>
    <property type="match status" value="1"/>
</dbReference>
<dbReference type="Gene3D" id="2.60.40.380">
    <property type="entry name" value="Purple acid phosphatase-like, N-terminal"/>
    <property type="match status" value="1"/>
</dbReference>
<reference evidence="1 2" key="1">
    <citation type="submission" date="2024-09" db="EMBL/GenBank/DDBJ databases">
        <authorList>
            <person name="D'Angelo T."/>
        </authorList>
    </citation>
    <scope>NUCLEOTIDE SEQUENCE [LARGE SCALE GENOMIC DNA]</scope>
    <source>
        <strain evidence="1">SAG AM-320-E07</strain>
    </source>
</reference>
<organism evidence="1 2">
    <name type="scientific">Eiseniibacteriota bacterium</name>
    <dbReference type="NCBI Taxonomy" id="2212470"/>
    <lineage>
        <taxon>Bacteria</taxon>
        <taxon>Candidatus Eiseniibacteriota</taxon>
    </lineage>
</organism>
<dbReference type="Gene3D" id="2.60.40.4070">
    <property type="match status" value="1"/>
</dbReference>
<comment type="caution">
    <text evidence="1">The sequence shown here is derived from an EMBL/GenBank/DDBJ whole genome shotgun (WGS) entry which is preliminary data.</text>
</comment>
<accession>A0ABV6YLE0</accession>